<keyword evidence="12" id="KW-1185">Reference proteome</keyword>
<evidence type="ECO:0000256" key="9">
    <source>
        <dbReference type="SAM" id="MobiDB-lite"/>
    </source>
</evidence>
<evidence type="ECO:0000256" key="2">
    <source>
        <dbReference type="ARBA" id="ARBA00017823"/>
    </source>
</evidence>
<evidence type="ECO:0000256" key="6">
    <source>
        <dbReference type="ARBA" id="ARBA00023163"/>
    </source>
</evidence>
<comment type="caution">
    <text evidence="11">The sequence shown here is derived from an EMBL/GenBank/DDBJ whole genome shotgun (WGS) entry which is preliminary data.</text>
</comment>
<dbReference type="GO" id="GO:0044781">
    <property type="term" value="P:bacterial-type flagellum organization"/>
    <property type="evidence" value="ECO:0007669"/>
    <property type="project" value="UniProtKB-KW"/>
</dbReference>
<gene>
    <name evidence="11" type="primary">flgM</name>
    <name evidence="11" type="ORF">C1H66_03945</name>
</gene>
<evidence type="ECO:0000313" key="11">
    <source>
        <dbReference type="EMBL" id="PMR71225.1"/>
    </source>
</evidence>
<evidence type="ECO:0000256" key="8">
    <source>
        <dbReference type="ARBA" id="ARBA00030117"/>
    </source>
</evidence>
<dbReference type="InterPro" id="IPR007412">
    <property type="entry name" value="FlgM"/>
</dbReference>
<sequence length="95" mass="10365">MKIDNQNPPIRPGQTQQRDETQKVKGPNPASGQDAGPAATTHLSRHAADGSQDIDTARVEEIREAIREGRLEIRADRIADGLIANVREMLGKDEA</sequence>
<evidence type="ECO:0000256" key="7">
    <source>
        <dbReference type="ARBA" id="ARBA00024739"/>
    </source>
</evidence>
<dbReference type="Pfam" id="PF04316">
    <property type="entry name" value="FlgM"/>
    <property type="match status" value="1"/>
</dbReference>
<keyword evidence="5" id="KW-0805">Transcription regulation</keyword>
<comment type="similarity">
    <text evidence="1">Belongs to the FlgM family.</text>
</comment>
<dbReference type="EMBL" id="PNRE01000019">
    <property type="protein sequence ID" value="PMR71225.1"/>
    <property type="molecule type" value="Genomic_DNA"/>
</dbReference>
<feature type="domain" description="Anti-sigma-28 factor FlgM C-terminal" evidence="10">
    <location>
        <begin position="47"/>
        <end position="83"/>
    </location>
</feature>
<dbReference type="GO" id="GO:0045892">
    <property type="term" value="P:negative regulation of DNA-templated transcription"/>
    <property type="evidence" value="ECO:0007669"/>
    <property type="project" value="InterPro"/>
</dbReference>
<evidence type="ECO:0000259" key="10">
    <source>
        <dbReference type="Pfam" id="PF04316"/>
    </source>
</evidence>
<dbReference type="NCBIfam" id="TIGR03824">
    <property type="entry name" value="FlgM_jcvi"/>
    <property type="match status" value="1"/>
</dbReference>
<evidence type="ECO:0000256" key="4">
    <source>
        <dbReference type="ARBA" id="ARBA00022795"/>
    </source>
</evidence>
<dbReference type="Proteomes" id="UP000235346">
    <property type="component" value="Unassembled WGS sequence"/>
</dbReference>
<organism evidence="11 12">
    <name type="scientific">Halomonas heilongjiangensis</name>
    <dbReference type="NCBI Taxonomy" id="1387883"/>
    <lineage>
        <taxon>Bacteria</taxon>
        <taxon>Pseudomonadati</taxon>
        <taxon>Pseudomonadota</taxon>
        <taxon>Gammaproteobacteria</taxon>
        <taxon>Oceanospirillales</taxon>
        <taxon>Halomonadaceae</taxon>
        <taxon>Halomonas</taxon>
    </lineage>
</organism>
<keyword evidence="11" id="KW-0966">Cell projection</keyword>
<name>A0A2N7TSS6_9GAMM</name>
<protein>
    <recommendedName>
        <fullName evidence="2">Negative regulator of flagellin synthesis</fullName>
    </recommendedName>
    <alternativeName>
        <fullName evidence="8">Anti-sigma-28 factor</fullName>
    </alternativeName>
</protein>
<keyword evidence="3" id="KW-0678">Repressor</keyword>
<evidence type="ECO:0000256" key="3">
    <source>
        <dbReference type="ARBA" id="ARBA00022491"/>
    </source>
</evidence>
<evidence type="ECO:0000313" key="12">
    <source>
        <dbReference type="Proteomes" id="UP000235346"/>
    </source>
</evidence>
<accession>A0A2N7TSS6</accession>
<dbReference type="OrthoDB" id="5298032at2"/>
<dbReference type="RefSeq" id="WP_102626603.1">
    <property type="nucleotide sequence ID" value="NZ_PDOH01000014.1"/>
</dbReference>
<reference evidence="11 12" key="1">
    <citation type="submission" date="2018-01" db="EMBL/GenBank/DDBJ databases">
        <title>Halomonas endophytica sp. nov., isolated from storage liquid in the stems of Populus euphratica.</title>
        <authorList>
            <person name="Chen C."/>
        </authorList>
    </citation>
    <scope>NUCLEOTIDE SEQUENCE [LARGE SCALE GENOMIC DNA]</scope>
    <source>
        <strain evidence="11 12">DSM 26881</strain>
    </source>
</reference>
<evidence type="ECO:0000256" key="5">
    <source>
        <dbReference type="ARBA" id="ARBA00023015"/>
    </source>
</evidence>
<keyword evidence="6" id="KW-0804">Transcription</keyword>
<dbReference type="InterPro" id="IPR031316">
    <property type="entry name" value="FlgM_C"/>
</dbReference>
<dbReference type="InterPro" id="IPR035890">
    <property type="entry name" value="Anti-sigma-28_factor_FlgM_sf"/>
</dbReference>
<comment type="function">
    <text evidence="7">Responsible for the coupling of flagellin expression to flagellar assembly by preventing expression of the flagellin genes when a component of the middle class of proteins is defective. It negatively regulates flagellar genes by inhibiting the activity of FliA by directly binding to FliA.</text>
</comment>
<feature type="region of interest" description="Disordered" evidence="9">
    <location>
        <begin position="1"/>
        <end position="56"/>
    </location>
</feature>
<dbReference type="AlphaFoldDB" id="A0A2N7TSS6"/>
<evidence type="ECO:0000256" key="1">
    <source>
        <dbReference type="ARBA" id="ARBA00005322"/>
    </source>
</evidence>
<keyword evidence="11" id="KW-0969">Cilium</keyword>
<keyword evidence="4" id="KW-1005">Bacterial flagellum biogenesis</keyword>
<dbReference type="SUPFAM" id="SSF101498">
    <property type="entry name" value="Anti-sigma factor FlgM"/>
    <property type="match status" value="1"/>
</dbReference>
<proteinExistence type="inferred from homology"/>
<feature type="compositionally biased region" description="Polar residues" evidence="9">
    <location>
        <begin position="1"/>
        <end position="16"/>
    </location>
</feature>
<keyword evidence="11" id="KW-0282">Flagellum</keyword>